<dbReference type="Pfam" id="PF05175">
    <property type="entry name" value="MTS"/>
    <property type="match status" value="1"/>
</dbReference>
<evidence type="ECO:0000313" key="2">
    <source>
        <dbReference type="EMBL" id="CDG44031.1"/>
    </source>
</evidence>
<evidence type="ECO:0000313" key="3">
    <source>
        <dbReference type="Proteomes" id="UP000016703"/>
    </source>
</evidence>
<proteinExistence type="predicted"/>
<dbReference type="KEGG" id="lmod:LMON_0162"/>
<dbReference type="SUPFAM" id="SSF53335">
    <property type="entry name" value="S-adenosyl-L-methionine-dependent methyltransferases"/>
    <property type="match status" value="1"/>
</dbReference>
<dbReference type="InterPro" id="IPR050210">
    <property type="entry name" value="tRNA_Adenine-N(6)_MTase"/>
</dbReference>
<dbReference type="GO" id="GO:0008168">
    <property type="term" value="F:methyltransferase activity"/>
    <property type="evidence" value="ECO:0007669"/>
    <property type="project" value="UniProtKB-KW"/>
</dbReference>
<keyword evidence="2" id="KW-0808">Transferase</keyword>
<dbReference type="InterPro" id="IPR007848">
    <property type="entry name" value="Small_mtfrase_dom"/>
</dbReference>
<dbReference type="PANTHER" id="PTHR47739:SF1">
    <property type="entry name" value="TRNA1(VAL) (ADENINE(37)-N6)-METHYLTRANSFERASE"/>
    <property type="match status" value="1"/>
</dbReference>
<keyword evidence="2" id="KW-0489">Methyltransferase</keyword>
<dbReference type="Gene3D" id="3.40.50.150">
    <property type="entry name" value="Vaccinia Virus protein VP39"/>
    <property type="match status" value="1"/>
</dbReference>
<sequence length="257" mass="29375">MLEKVNHLEKLKLIGDERLDYLLAENLRIIQSPSVFSFSIDAVLLAKFSYLPVRKGKIIDLCSGNGIIPLLLSTRTEAQIVGVEIQERLADMAKRSISYNQLEEQIEMIEYDLKNITDLIPKERADIVTCNPPYFATPDTSLKNTNEHFRIARHEVMCTLEDTIRVAASLLKQGGKANFVHRPERLLDIIDIMRKYRLEPKRIQFVHPRIDKEANTVLVEGIKDGKPGVKYVPPVIVYDELGEYTPVIKEILYGESE</sequence>
<dbReference type="Proteomes" id="UP000016703">
    <property type="component" value="Chromosome"/>
</dbReference>
<dbReference type="GO" id="GO:0032259">
    <property type="term" value="P:methylation"/>
    <property type="evidence" value="ECO:0007669"/>
    <property type="project" value="UniProtKB-KW"/>
</dbReference>
<dbReference type="InterPro" id="IPR029063">
    <property type="entry name" value="SAM-dependent_MTases_sf"/>
</dbReference>
<protein>
    <submittedName>
        <fullName evidence="2">tRNA (Adenine37-N(6))-methyltransferase TrmN6</fullName>
        <ecNumber evidence="2">2.1.1.223</ecNumber>
    </submittedName>
</protein>
<accession>A0A3Q0NAR8</accession>
<dbReference type="EMBL" id="HG421741">
    <property type="protein sequence ID" value="CDG44031.1"/>
    <property type="molecule type" value="Genomic_DNA"/>
</dbReference>
<reference evidence="2 3" key="1">
    <citation type="journal article" date="2014" name="MBio">
        <title>Comparison of widely used Listeria monocytogenes strains EGD, 10403S, and EGD-e highlights genomic variations underlying differences in pathogenicity.</title>
        <authorList>
            <person name="Becavin C."/>
            <person name="Bouchier C."/>
            <person name="Lechat P."/>
            <person name="Archambaud C."/>
            <person name="Creno S."/>
            <person name="Gouin E."/>
            <person name="Wu Z."/>
            <person name="Kuhbacher A."/>
            <person name="Brisse S."/>
            <person name="Pucciarelli M.G."/>
            <person name="Garcia-del Portillo F."/>
            <person name="Hain T."/>
            <person name="Portnoy D.A."/>
            <person name="Chakraborty T."/>
            <person name="Lecuit M."/>
            <person name="Pizarro-Cerda J."/>
            <person name="Moszer I."/>
            <person name="Bierne H."/>
            <person name="Cossart P."/>
        </authorList>
    </citation>
    <scope>NUCLEOTIDE SEQUENCE [LARGE SCALE GENOMIC DNA]</scope>
    <source>
        <strain evidence="3">EGD / Mackaness</strain>
    </source>
</reference>
<dbReference type="AlphaFoldDB" id="A0A3Q0NAR8"/>
<feature type="domain" description="Methyltransferase small" evidence="1">
    <location>
        <begin position="27"/>
        <end position="154"/>
    </location>
</feature>
<dbReference type="EC" id="2.1.1.223" evidence="2"/>
<dbReference type="CDD" id="cd02440">
    <property type="entry name" value="AdoMet_MTases"/>
    <property type="match status" value="1"/>
</dbReference>
<evidence type="ECO:0000259" key="1">
    <source>
        <dbReference type="Pfam" id="PF05175"/>
    </source>
</evidence>
<organism evidence="2 3">
    <name type="scientific">Listeria monocytogenes serotype 1/2a (strain EGD / Mackaness)</name>
    <dbReference type="NCBI Taxonomy" id="1334565"/>
    <lineage>
        <taxon>Bacteria</taxon>
        <taxon>Bacillati</taxon>
        <taxon>Bacillota</taxon>
        <taxon>Bacilli</taxon>
        <taxon>Bacillales</taxon>
        <taxon>Listeriaceae</taxon>
        <taxon>Listeria</taxon>
    </lineage>
</organism>
<gene>
    <name evidence="2" type="ORF">LMON_0162</name>
</gene>
<dbReference type="PANTHER" id="PTHR47739">
    <property type="entry name" value="TRNA1(VAL) (ADENINE(37)-N6)-METHYLTRANSFERASE"/>
    <property type="match status" value="1"/>
</dbReference>
<name>A0A3Q0NAR8_LISMG</name>